<evidence type="ECO:0000313" key="2">
    <source>
        <dbReference type="EMBL" id="TNV85464.1"/>
    </source>
</evidence>
<dbReference type="Proteomes" id="UP000785679">
    <property type="component" value="Unassembled WGS sequence"/>
</dbReference>
<comment type="caution">
    <text evidence="2">The sequence shown here is derived from an EMBL/GenBank/DDBJ whole genome shotgun (WGS) entry which is preliminary data.</text>
</comment>
<dbReference type="AlphaFoldDB" id="A0A8J8P443"/>
<evidence type="ECO:0000313" key="3">
    <source>
        <dbReference type="Proteomes" id="UP000785679"/>
    </source>
</evidence>
<feature type="region of interest" description="Disordered" evidence="1">
    <location>
        <begin position="61"/>
        <end position="88"/>
    </location>
</feature>
<protein>
    <submittedName>
        <fullName evidence="2">Uncharacterized protein</fullName>
    </submittedName>
</protein>
<reference evidence="2" key="1">
    <citation type="submission" date="2019-06" db="EMBL/GenBank/DDBJ databases">
        <authorList>
            <person name="Zheng W."/>
        </authorList>
    </citation>
    <scope>NUCLEOTIDE SEQUENCE</scope>
    <source>
        <strain evidence="2">QDHG01</strain>
    </source>
</reference>
<accession>A0A8J8P443</accession>
<proteinExistence type="predicted"/>
<sequence length="121" mass="13771">MLSLPKCSYPRGFTPFSSNSAFTVAIYTPAVPSLQMSSSLLVAHNLSSERMPSRKQSASKILDFPDPFRPVMADSEGSKSERRASSLQDFKPLRHKDFNLIQYYKVFNLNQCQQLLFILYI</sequence>
<organism evidence="2 3">
    <name type="scientific">Halteria grandinella</name>
    <dbReference type="NCBI Taxonomy" id="5974"/>
    <lineage>
        <taxon>Eukaryota</taxon>
        <taxon>Sar</taxon>
        <taxon>Alveolata</taxon>
        <taxon>Ciliophora</taxon>
        <taxon>Intramacronucleata</taxon>
        <taxon>Spirotrichea</taxon>
        <taxon>Stichotrichia</taxon>
        <taxon>Sporadotrichida</taxon>
        <taxon>Halteriidae</taxon>
        <taxon>Halteria</taxon>
    </lineage>
</organism>
<dbReference type="EMBL" id="RRYP01001816">
    <property type="protein sequence ID" value="TNV85464.1"/>
    <property type="molecule type" value="Genomic_DNA"/>
</dbReference>
<dbReference type="OrthoDB" id="10568780at2759"/>
<gene>
    <name evidence="2" type="ORF">FGO68_gene8925</name>
</gene>
<evidence type="ECO:0000256" key="1">
    <source>
        <dbReference type="SAM" id="MobiDB-lite"/>
    </source>
</evidence>
<name>A0A8J8P443_HALGN</name>
<keyword evidence="3" id="KW-1185">Reference proteome</keyword>